<dbReference type="PANTHER" id="PTHR19288:SF46">
    <property type="entry name" value="HALOACID DEHALOGENASE-LIKE HYDROLASE DOMAIN-CONTAINING PROTEIN 2"/>
    <property type="match status" value="1"/>
</dbReference>
<dbReference type="InterPro" id="IPR023214">
    <property type="entry name" value="HAD_sf"/>
</dbReference>
<accession>A0A350HC16</accession>
<dbReference type="Proteomes" id="UP000264062">
    <property type="component" value="Unassembled WGS sequence"/>
</dbReference>
<feature type="binding site" evidence="4">
    <location>
        <position position="220"/>
    </location>
    <ligand>
        <name>Mg(2+)</name>
        <dbReference type="ChEBI" id="CHEBI:18420"/>
    </ligand>
</feature>
<dbReference type="SUPFAM" id="SSF56784">
    <property type="entry name" value="HAD-like"/>
    <property type="match status" value="1"/>
</dbReference>
<dbReference type="PANTHER" id="PTHR19288">
    <property type="entry name" value="4-NITROPHENYLPHOSPHATASE-RELATED"/>
    <property type="match status" value="1"/>
</dbReference>
<feature type="active site" description="Proton donor" evidence="2">
    <location>
        <position position="27"/>
    </location>
</feature>
<evidence type="ECO:0000313" key="6">
    <source>
        <dbReference type="Proteomes" id="UP000264062"/>
    </source>
</evidence>
<dbReference type="PROSITE" id="PS01228">
    <property type="entry name" value="COF_1"/>
    <property type="match status" value="1"/>
</dbReference>
<dbReference type="InterPro" id="IPR006357">
    <property type="entry name" value="HAD-SF_hydro_IIA"/>
</dbReference>
<feature type="binding site" evidence="3">
    <location>
        <begin position="58"/>
        <end position="60"/>
    </location>
    <ligand>
        <name>substrate</name>
    </ligand>
</feature>
<gene>
    <name evidence="5" type="ORF">DCW38_07890</name>
</gene>
<dbReference type="GO" id="GO:0046872">
    <property type="term" value="F:metal ion binding"/>
    <property type="evidence" value="ECO:0007669"/>
    <property type="project" value="UniProtKB-KW"/>
</dbReference>
<dbReference type="EMBL" id="DMZY01000235">
    <property type="protein sequence ID" value="HAV93082.1"/>
    <property type="molecule type" value="Genomic_DNA"/>
</dbReference>
<dbReference type="AlphaFoldDB" id="A0A350HC16"/>
<feature type="binding site" evidence="4">
    <location>
        <position position="25"/>
    </location>
    <ligand>
        <name>Mg(2+)</name>
        <dbReference type="ChEBI" id="CHEBI:18420"/>
    </ligand>
</feature>
<dbReference type="InterPro" id="IPR036412">
    <property type="entry name" value="HAD-like_sf"/>
</dbReference>
<evidence type="ECO:0000256" key="3">
    <source>
        <dbReference type="PIRSR" id="PIRSR000915-2"/>
    </source>
</evidence>
<reference evidence="5 6" key="1">
    <citation type="journal article" date="2018" name="Nat. Biotechnol.">
        <title>A standardized bacterial taxonomy based on genome phylogeny substantially revises the tree of life.</title>
        <authorList>
            <person name="Parks D.H."/>
            <person name="Chuvochina M."/>
            <person name="Waite D.W."/>
            <person name="Rinke C."/>
            <person name="Skarshewski A."/>
            <person name="Chaumeil P.A."/>
            <person name="Hugenholtz P."/>
        </authorList>
    </citation>
    <scope>NUCLEOTIDE SEQUENCE [LARGE SCALE GENOMIC DNA]</scope>
    <source>
        <strain evidence="5">UBA9956</strain>
    </source>
</reference>
<sequence length="270" mass="30443">MIYQQNRRQQSNGNDLKAVELFFFDMDGTLYLGERIIGGAREFISKIKKNGKRTVFLSNNSSKNRKDYFSKLTKMGFECKIEDIFTSLNATILKMKQENVKSIYPLGTKSFEEELLENGFVFSKENPDVVLLGFDKTLTYEKIDNAYQLLIKGTRYIATHPDITCPTETGYIPDIGGFISMFEKLTSRTPEIVGKPNVGMVSSIISHFSLKPSDCAMVGDRLYTDMRMALDASLKSILVLSGETKHDDYVKSGLDVDIEADSVNDLIDLI</sequence>
<feature type="binding site" evidence="4">
    <location>
        <position position="27"/>
    </location>
    <ligand>
        <name>Mg(2+)</name>
        <dbReference type="ChEBI" id="CHEBI:18420"/>
    </ligand>
</feature>
<comment type="cofactor">
    <cofactor evidence="4">
        <name>Mg(2+)</name>
        <dbReference type="ChEBI" id="CHEBI:18420"/>
    </cofactor>
    <text evidence="4">Divalent metal ions. Mg(2+) is the most effective.</text>
</comment>
<dbReference type="GO" id="GO:0016791">
    <property type="term" value="F:phosphatase activity"/>
    <property type="evidence" value="ECO:0007669"/>
    <property type="project" value="TreeGrafter"/>
</dbReference>
<dbReference type="Pfam" id="PF13344">
    <property type="entry name" value="Hydrolase_6"/>
    <property type="match status" value="1"/>
</dbReference>
<dbReference type="GO" id="GO:0005737">
    <property type="term" value="C:cytoplasm"/>
    <property type="evidence" value="ECO:0007669"/>
    <property type="project" value="TreeGrafter"/>
</dbReference>
<keyword evidence="4" id="KW-0479">Metal-binding</keyword>
<keyword evidence="4" id="KW-0460">Magnesium</keyword>
<comment type="similarity">
    <text evidence="1">Belongs to the HAD-like hydrolase superfamily.</text>
</comment>
<keyword evidence="5" id="KW-0378">Hydrolase</keyword>
<dbReference type="NCBIfam" id="TIGR01460">
    <property type="entry name" value="HAD-SF-IIA"/>
    <property type="match status" value="1"/>
</dbReference>
<organism evidence="5 6">
    <name type="scientific">candidate division WOR-3 bacterium</name>
    <dbReference type="NCBI Taxonomy" id="2052148"/>
    <lineage>
        <taxon>Bacteria</taxon>
        <taxon>Bacteria division WOR-3</taxon>
    </lineage>
</organism>
<proteinExistence type="inferred from homology"/>
<name>A0A350HC16_UNCW3</name>
<feature type="active site" description="Nucleophile" evidence="2">
    <location>
        <position position="25"/>
    </location>
</feature>
<protein>
    <submittedName>
        <fullName evidence="5">HAD family hydrolase</fullName>
    </submittedName>
</protein>
<evidence type="ECO:0000313" key="5">
    <source>
        <dbReference type="EMBL" id="HAV93082.1"/>
    </source>
</evidence>
<dbReference type="Gene3D" id="3.40.50.1000">
    <property type="entry name" value="HAD superfamily/HAD-like"/>
    <property type="match status" value="2"/>
</dbReference>
<comment type="caution">
    <text evidence="5">The sequence shown here is derived from an EMBL/GenBank/DDBJ whole genome shotgun (WGS) entry which is preliminary data.</text>
</comment>
<evidence type="ECO:0000256" key="1">
    <source>
        <dbReference type="PIRNR" id="PIRNR000915"/>
    </source>
</evidence>
<dbReference type="PIRSF" id="PIRSF000915">
    <property type="entry name" value="PGP-type_phosphatase"/>
    <property type="match status" value="1"/>
</dbReference>
<feature type="binding site" evidence="3">
    <location>
        <position position="195"/>
    </location>
    <ligand>
        <name>substrate</name>
    </ligand>
</feature>
<evidence type="ECO:0000256" key="4">
    <source>
        <dbReference type="PIRSR" id="PIRSR000915-3"/>
    </source>
</evidence>
<dbReference type="Pfam" id="PF13242">
    <property type="entry name" value="Hydrolase_like"/>
    <property type="match status" value="1"/>
</dbReference>
<evidence type="ECO:0000256" key="2">
    <source>
        <dbReference type="PIRSR" id="PIRSR000915-1"/>
    </source>
</evidence>